<keyword evidence="1" id="KW-0285">Flavoprotein</keyword>
<feature type="domain" description="NADPH-dependent FMN reductase-like" evidence="3">
    <location>
        <begin position="1"/>
        <end position="122"/>
    </location>
</feature>
<keyword evidence="2" id="KW-0288">FMN</keyword>
<dbReference type="InterPro" id="IPR005025">
    <property type="entry name" value="FMN_Rdtase-like_dom"/>
</dbReference>
<gene>
    <name evidence="4" type="ORF">LG35_02200</name>
</gene>
<proteinExistence type="predicted"/>
<protein>
    <recommendedName>
        <fullName evidence="3">NADPH-dependent FMN reductase-like domain-containing protein</fullName>
    </recommendedName>
</protein>
<dbReference type="PANTHER" id="PTHR43278:SF2">
    <property type="entry name" value="IRON-SULFUR FLAVOPROTEIN"/>
    <property type="match status" value="1"/>
</dbReference>
<evidence type="ECO:0000313" key="5">
    <source>
        <dbReference type="Proteomes" id="UP000030889"/>
    </source>
</evidence>
<evidence type="ECO:0000259" key="3">
    <source>
        <dbReference type="Pfam" id="PF03358"/>
    </source>
</evidence>
<evidence type="ECO:0000256" key="1">
    <source>
        <dbReference type="ARBA" id="ARBA00022630"/>
    </source>
</evidence>
<name>A0ABR4YKQ0_9BACT</name>
<organism evidence="4 5">
    <name type="scientific">Alistipes inops</name>
    <dbReference type="NCBI Taxonomy" id="1501391"/>
    <lineage>
        <taxon>Bacteria</taxon>
        <taxon>Pseudomonadati</taxon>
        <taxon>Bacteroidota</taxon>
        <taxon>Bacteroidia</taxon>
        <taxon>Bacteroidales</taxon>
        <taxon>Rikenellaceae</taxon>
        <taxon>Alistipes</taxon>
    </lineage>
</organism>
<comment type="caution">
    <text evidence="4">The sequence shown here is derived from an EMBL/GenBank/DDBJ whole genome shotgun (WGS) entry which is preliminary data.</text>
</comment>
<dbReference type="InterPro" id="IPR051796">
    <property type="entry name" value="ISF_SsuE-like"/>
</dbReference>
<dbReference type="RefSeq" id="WP_035471769.1">
    <property type="nucleotide sequence ID" value="NZ_JRGF01000002.1"/>
</dbReference>
<dbReference type="Pfam" id="PF03358">
    <property type="entry name" value="FMN_red"/>
    <property type="match status" value="1"/>
</dbReference>
<accession>A0ABR4YKQ0</accession>
<dbReference type="PANTHER" id="PTHR43278">
    <property type="entry name" value="NAD(P)H-DEPENDENT FMN-CONTAINING OXIDOREDUCTASE YWQN-RELATED"/>
    <property type="match status" value="1"/>
</dbReference>
<sequence>MKILVITGSPHRRGTSMLLADEFSAGAEAAGHKVIRFDAASSRIEPCRACDYCRSHDTECIQKDDMVYLRDDLLEADAIAFVTPLYYFGMSAQLKRVIDRFYALNDALRTPKRALLLATCGDTETWVADALQAHYEALCRYLRWQDCGRIIAIGAYTRSDIETSDYPVRARRLGESLA</sequence>
<reference evidence="4 5" key="1">
    <citation type="submission" date="2014-09" db="EMBL/GenBank/DDBJ databases">
        <title>Alistipes sp. 627, sp. nov., a novel member of the family Rikenellaceae isolated from human faeces.</title>
        <authorList>
            <person name="Shkoporov A.N."/>
            <person name="Chaplin A.V."/>
            <person name="Motuzova O.V."/>
            <person name="Kafarskaia L.I."/>
            <person name="Khokhlova E.V."/>
            <person name="Efimov B.A."/>
        </authorList>
    </citation>
    <scope>NUCLEOTIDE SEQUENCE [LARGE SCALE GENOMIC DNA]</scope>
    <source>
        <strain evidence="4 5">627</strain>
    </source>
</reference>
<dbReference type="EMBL" id="JRGF01000002">
    <property type="protein sequence ID" value="KHE42833.1"/>
    <property type="molecule type" value="Genomic_DNA"/>
</dbReference>
<keyword evidence="5" id="KW-1185">Reference proteome</keyword>
<evidence type="ECO:0000313" key="4">
    <source>
        <dbReference type="EMBL" id="KHE42833.1"/>
    </source>
</evidence>
<evidence type="ECO:0000256" key="2">
    <source>
        <dbReference type="ARBA" id="ARBA00022643"/>
    </source>
</evidence>
<dbReference type="InterPro" id="IPR029039">
    <property type="entry name" value="Flavoprotein-like_sf"/>
</dbReference>
<dbReference type="SUPFAM" id="SSF52218">
    <property type="entry name" value="Flavoproteins"/>
    <property type="match status" value="1"/>
</dbReference>
<dbReference type="Gene3D" id="3.40.50.360">
    <property type="match status" value="1"/>
</dbReference>
<dbReference type="Proteomes" id="UP000030889">
    <property type="component" value="Unassembled WGS sequence"/>
</dbReference>